<evidence type="ECO:0000256" key="2">
    <source>
        <dbReference type="ARBA" id="ARBA00023125"/>
    </source>
</evidence>
<dbReference type="PANTHER" id="PTHR30146">
    <property type="entry name" value="LACI-RELATED TRANSCRIPTIONAL REPRESSOR"/>
    <property type="match status" value="1"/>
</dbReference>
<reference evidence="5 6" key="1">
    <citation type="submission" date="2019-01" db="EMBL/GenBank/DDBJ databases">
        <title>Novel species of Cellulomonas.</title>
        <authorList>
            <person name="Liu Q."/>
            <person name="Xin Y.-H."/>
        </authorList>
    </citation>
    <scope>NUCLEOTIDE SEQUENCE [LARGE SCALE GENOMIC DNA]</scope>
    <source>
        <strain evidence="5 6">HLT2-17</strain>
    </source>
</reference>
<dbReference type="InterPro" id="IPR046335">
    <property type="entry name" value="LacI/GalR-like_sensor"/>
</dbReference>
<dbReference type="GO" id="GO:0003700">
    <property type="term" value="F:DNA-binding transcription factor activity"/>
    <property type="evidence" value="ECO:0007669"/>
    <property type="project" value="TreeGrafter"/>
</dbReference>
<protein>
    <submittedName>
        <fullName evidence="5">LacI family transcriptional regulator</fullName>
    </submittedName>
</protein>
<evidence type="ECO:0000259" key="4">
    <source>
        <dbReference type="PROSITE" id="PS50932"/>
    </source>
</evidence>
<dbReference type="Pfam" id="PF00356">
    <property type="entry name" value="LacI"/>
    <property type="match status" value="1"/>
</dbReference>
<dbReference type="InterPro" id="IPR010982">
    <property type="entry name" value="Lambda_DNA-bd_dom_sf"/>
</dbReference>
<dbReference type="Pfam" id="PF13377">
    <property type="entry name" value="Peripla_BP_3"/>
    <property type="match status" value="1"/>
</dbReference>
<dbReference type="Proteomes" id="UP000293764">
    <property type="component" value="Unassembled WGS sequence"/>
</dbReference>
<sequence length="341" mass="35561">MARVAGVSVPTVSRVLTGATRVSPERSARVQAAIESLGFRPNGAARALVGGRQPMLAVFAGNTTRFGYAATIQGIEEAARADGLMVVISVVETDDPAAVKQAVDLALSQPLSGAIVLEYDPPGVATLAAVPSWLPVVAVAAGGRSGSTVAHAYMDDFLGARRATQYLLELGHPTVHHVAIPSAGVESSRLLGWREALEVAGAAVPPVVQAGWDPMSGYDAGIRLLKDEHVTSVLCGNDELAMGLMRAAQDLAIRIPEDVSVIGFDDHPLGQLWSPALTTVRQDFVELGRRSFQLLKQARSGSESVLTSRIVPDLVVRQSSGAVSSSVRTHGAARVSGSLAP</sequence>
<evidence type="ECO:0000256" key="1">
    <source>
        <dbReference type="ARBA" id="ARBA00023015"/>
    </source>
</evidence>
<dbReference type="GO" id="GO:0000976">
    <property type="term" value="F:transcription cis-regulatory region binding"/>
    <property type="evidence" value="ECO:0007669"/>
    <property type="project" value="TreeGrafter"/>
</dbReference>
<dbReference type="SUPFAM" id="SSF53822">
    <property type="entry name" value="Periplasmic binding protein-like I"/>
    <property type="match status" value="1"/>
</dbReference>
<dbReference type="Gene3D" id="3.40.50.2300">
    <property type="match status" value="2"/>
</dbReference>
<dbReference type="PANTHER" id="PTHR30146:SF153">
    <property type="entry name" value="LACTOSE OPERON REPRESSOR"/>
    <property type="match status" value="1"/>
</dbReference>
<dbReference type="Gene3D" id="1.10.260.40">
    <property type="entry name" value="lambda repressor-like DNA-binding domains"/>
    <property type="match status" value="1"/>
</dbReference>
<dbReference type="PROSITE" id="PS50932">
    <property type="entry name" value="HTH_LACI_2"/>
    <property type="match status" value="1"/>
</dbReference>
<organism evidence="5 6">
    <name type="scientific">Pengzhenrongella frigida</name>
    <dbReference type="NCBI Taxonomy" id="1259133"/>
    <lineage>
        <taxon>Bacteria</taxon>
        <taxon>Bacillati</taxon>
        <taxon>Actinomycetota</taxon>
        <taxon>Actinomycetes</taxon>
        <taxon>Micrococcales</taxon>
        <taxon>Pengzhenrongella</taxon>
    </lineage>
</organism>
<dbReference type="EMBL" id="SDWW01000061">
    <property type="protein sequence ID" value="RYV49629.1"/>
    <property type="molecule type" value="Genomic_DNA"/>
</dbReference>
<evidence type="ECO:0000256" key="3">
    <source>
        <dbReference type="ARBA" id="ARBA00023163"/>
    </source>
</evidence>
<dbReference type="AlphaFoldDB" id="A0A4Q5MVV2"/>
<keyword evidence="1" id="KW-0805">Transcription regulation</keyword>
<dbReference type="OrthoDB" id="9785139at2"/>
<dbReference type="InterPro" id="IPR028082">
    <property type="entry name" value="Peripla_BP_I"/>
</dbReference>
<evidence type="ECO:0000313" key="5">
    <source>
        <dbReference type="EMBL" id="RYV49629.1"/>
    </source>
</evidence>
<gene>
    <name evidence="5" type="ORF">EUA98_17825</name>
</gene>
<proteinExistence type="predicted"/>
<evidence type="ECO:0000313" key="6">
    <source>
        <dbReference type="Proteomes" id="UP000293764"/>
    </source>
</evidence>
<accession>A0A4Q5MVV2</accession>
<dbReference type="CDD" id="cd01574">
    <property type="entry name" value="PBP1_LacI"/>
    <property type="match status" value="1"/>
</dbReference>
<dbReference type="SMART" id="SM00354">
    <property type="entry name" value="HTH_LACI"/>
    <property type="match status" value="1"/>
</dbReference>
<dbReference type="InterPro" id="IPR000843">
    <property type="entry name" value="HTH_LacI"/>
</dbReference>
<dbReference type="CDD" id="cd01392">
    <property type="entry name" value="HTH_LacI"/>
    <property type="match status" value="1"/>
</dbReference>
<feature type="domain" description="HTH lacI-type" evidence="4">
    <location>
        <begin position="1"/>
        <end position="50"/>
    </location>
</feature>
<comment type="caution">
    <text evidence="5">The sequence shown here is derived from an EMBL/GenBank/DDBJ whole genome shotgun (WGS) entry which is preliminary data.</text>
</comment>
<keyword evidence="6" id="KW-1185">Reference proteome</keyword>
<keyword evidence="3" id="KW-0804">Transcription</keyword>
<keyword evidence="2" id="KW-0238">DNA-binding</keyword>
<dbReference type="SUPFAM" id="SSF47413">
    <property type="entry name" value="lambda repressor-like DNA-binding domains"/>
    <property type="match status" value="1"/>
</dbReference>
<name>A0A4Q5MVV2_9MICO</name>